<evidence type="ECO:0000256" key="1">
    <source>
        <dbReference type="ARBA" id="ARBA00022670"/>
    </source>
</evidence>
<dbReference type="Proteomes" id="UP000886879">
    <property type="component" value="Unassembled WGS sequence"/>
</dbReference>
<sequence>MTGIRTDLAQEAHQLHRDVEGVECRDETCHGYEAHVVQVRTHEAAQVLGKPIGTYVTVELDGLLRREEAGFSRAVEAIAGLLAPMLPQEGLALVVGLGNRAMTPDLVGPRAVDFTLVTRQLVEALPQFSHLRAVAALAAGVLGTTGVESGVLVQAVVDKLHPSCVIAVDALASRSVERLCRTVQLSDVGIVPGSGVGNHRYALSRDTLGVPVLSLGVPTVVDGATLIQDLLGERAPEDAPGRELFVTPREVDSRVADLSRVLGYAVSLALNPSLSVEELNMLVE</sequence>
<dbReference type="SUPFAM" id="SSF53163">
    <property type="entry name" value="HybD-like"/>
    <property type="match status" value="1"/>
</dbReference>
<evidence type="ECO:0000256" key="3">
    <source>
        <dbReference type="ARBA" id="ARBA00023145"/>
    </source>
</evidence>
<dbReference type="GO" id="GO:0004222">
    <property type="term" value="F:metalloendopeptidase activity"/>
    <property type="evidence" value="ECO:0007669"/>
    <property type="project" value="UniProtKB-UniRule"/>
</dbReference>
<proteinExistence type="inferred from homology"/>
<comment type="function">
    <text evidence="4">Initiates the rapid degradation of small, acid-soluble proteins during spore germination.</text>
</comment>
<reference evidence="5" key="1">
    <citation type="submission" date="2020-10" db="EMBL/GenBank/DDBJ databases">
        <authorList>
            <person name="Gilroy R."/>
        </authorList>
    </citation>
    <scope>NUCLEOTIDE SEQUENCE</scope>
    <source>
        <strain evidence="5">ChiGjej2B2-12916</strain>
    </source>
</reference>
<feature type="chain" id="PRO_5039774413" description="Germination protease" evidence="4">
    <location>
        <begin position="8"/>
        <end position="284"/>
    </location>
</feature>
<dbReference type="EMBL" id="DVFO01000006">
    <property type="protein sequence ID" value="HIQ60143.1"/>
    <property type="molecule type" value="Genomic_DNA"/>
</dbReference>
<evidence type="ECO:0000256" key="2">
    <source>
        <dbReference type="ARBA" id="ARBA00022801"/>
    </source>
</evidence>
<dbReference type="GO" id="GO:0006508">
    <property type="term" value="P:proteolysis"/>
    <property type="evidence" value="ECO:0007669"/>
    <property type="project" value="UniProtKB-UniRule"/>
</dbReference>
<comment type="caution">
    <text evidence="5">The sequence shown here is derived from an EMBL/GenBank/DDBJ whole genome shotgun (WGS) entry which is preliminary data.</text>
</comment>
<dbReference type="Pfam" id="PF03418">
    <property type="entry name" value="Peptidase_A25"/>
    <property type="match status" value="1"/>
</dbReference>
<reference evidence="5" key="2">
    <citation type="journal article" date="2021" name="PeerJ">
        <title>Extensive microbial diversity within the chicken gut microbiome revealed by metagenomics and culture.</title>
        <authorList>
            <person name="Gilroy R."/>
            <person name="Ravi A."/>
            <person name="Getino M."/>
            <person name="Pursley I."/>
            <person name="Horton D.L."/>
            <person name="Alikhan N.F."/>
            <person name="Baker D."/>
            <person name="Gharbi K."/>
            <person name="Hall N."/>
            <person name="Watson M."/>
            <person name="Adriaenssens E.M."/>
            <person name="Foster-Nyarko E."/>
            <person name="Jarju S."/>
            <person name="Secka A."/>
            <person name="Antonio M."/>
            <person name="Oren A."/>
            <person name="Chaudhuri R.R."/>
            <person name="La Ragione R."/>
            <person name="Hildebrand F."/>
            <person name="Pallen M.J."/>
        </authorList>
    </citation>
    <scope>NUCLEOTIDE SEQUENCE</scope>
    <source>
        <strain evidence="5">ChiGjej2B2-12916</strain>
    </source>
</reference>
<dbReference type="AlphaFoldDB" id="A0A9D0YQM1"/>
<keyword evidence="2 4" id="KW-0378">Hydrolase</keyword>
<evidence type="ECO:0000313" key="5">
    <source>
        <dbReference type="EMBL" id="HIQ60143.1"/>
    </source>
</evidence>
<accession>A0A9D0YQM1</accession>
<protein>
    <recommendedName>
        <fullName evidence="4">Germination protease</fullName>
        <ecNumber evidence="4">3.4.24.78</ecNumber>
    </recommendedName>
    <alternativeName>
        <fullName evidence="4">GPR endopeptidase</fullName>
    </alternativeName>
    <alternativeName>
        <fullName evidence="4">Germination proteinase</fullName>
    </alternativeName>
    <alternativeName>
        <fullName evidence="4">Spore protease</fullName>
    </alternativeName>
</protein>
<keyword evidence="1 4" id="KW-0645">Protease</keyword>
<feature type="propeptide" id="PRO_5039774414" evidence="4">
    <location>
        <begin position="1"/>
        <end position="7"/>
    </location>
</feature>
<evidence type="ECO:0000256" key="4">
    <source>
        <dbReference type="HAMAP-Rule" id="MF_00626"/>
    </source>
</evidence>
<organism evidence="5 6">
    <name type="scientific">Candidatus Enterenecus faecium</name>
    <dbReference type="NCBI Taxonomy" id="2840780"/>
    <lineage>
        <taxon>Bacteria</taxon>
        <taxon>Bacillati</taxon>
        <taxon>Bacillota</taxon>
        <taxon>Clostridia</taxon>
        <taxon>Eubacteriales</taxon>
        <taxon>Candidatus Enterenecus</taxon>
    </lineage>
</organism>
<evidence type="ECO:0000313" key="6">
    <source>
        <dbReference type="Proteomes" id="UP000886879"/>
    </source>
</evidence>
<dbReference type="HAMAP" id="MF_00626">
    <property type="entry name" value="Germination_prot"/>
    <property type="match status" value="1"/>
</dbReference>
<name>A0A9D0YQM1_9FIRM</name>
<comment type="catalytic activity">
    <reaction evidence="4">
        <text>Endopeptidase action with P4 Glu or Asp, P1 preferably Glu &gt; Asp, P1' hydrophobic and P2' Ala.</text>
        <dbReference type="EC" id="3.4.24.78"/>
    </reaction>
</comment>
<dbReference type="Gene3D" id="3.40.50.1450">
    <property type="entry name" value="HybD-like"/>
    <property type="match status" value="1"/>
</dbReference>
<dbReference type="InterPro" id="IPR005080">
    <property type="entry name" value="Peptidase_A25"/>
</dbReference>
<comment type="similarity">
    <text evidence="4">Belongs to the peptidase A25 family.</text>
</comment>
<dbReference type="EC" id="3.4.24.78" evidence="4"/>
<dbReference type="GO" id="GO:0009847">
    <property type="term" value="P:spore germination"/>
    <property type="evidence" value="ECO:0007669"/>
    <property type="project" value="UniProtKB-UniRule"/>
</dbReference>
<comment type="subunit">
    <text evidence="4">Homotetramer.</text>
</comment>
<comment type="PTM">
    <text evidence="4">Autoproteolytically processed. The inactive tetrameric zymogen termed p46 autoprocesses to a smaller form termed p41, which is active only during spore germination.</text>
</comment>
<dbReference type="NCBIfam" id="TIGR01441">
    <property type="entry name" value="GPR"/>
    <property type="match status" value="1"/>
</dbReference>
<keyword evidence="3 4" id="KW-0865">Zymogen</keyword>
<gene>
    <name evidence="4" type="primary">gpr</name>
    <name evidence="5" type="ORF">IAD31_00870</name>
</gene>
<dbReference type="InterPro" id="IPR023430">
    <property type="entry name" value="Pept_HybD-like_dom_sf"/>
</dbReference>